<organism evidence="2 3">
    <name type="scientific">Allocoprobacillus halotolerans</name>
    <dbReference type="NCBI Taxonomy" id="2944914"/>
    <lineage>
        <taxon>Bacteria</taxon>
        <taxon>Bacillati</taxon>
        <taxon>Bacillota</taxon>
        <taxon>Erysipelotrichia</taxon>
        <taxon>Erysipelotrichales</taxon>
        <taxon>Erysipelotrichaceae</taxon>
        <taxon>Allocoprobacillus</taxon>
    </lineage>
</organism>
<dbReference type="CDD" id="cd04185">
    <property type="entry name" value="GT_2_like_b"/>
    <property type="match status" value="1"/>
</dbReference>
<dbReference type="SUPFAM" id="SSF53448">
    <property type="entry name" value="Nucleotide-diphospho-sugar transferases"/>
    <property type="match status" value="1"/>
</dbReference>
<accession>A0ABY5HZJ2</accession>
<evidence type="ECO:0000259" key="1">
    <source>
        <dbReference type="Pfam" id="PF00535"/>
    </source>
</evidence>
<protein>
    <submittedName>
        <fullName evidence="2">Glycosyltransferase family 2 protein</fullName>
    </submittedName>
</protein>
<sequence>MNKIVAIIVTYNRKVLLSESITALLNQTFNQFDIYIIDNASTDGTFDYIQDKINQFQNIYYMNTGENLGGAGGFHYGIKKAVEHNYEKIWIMDDDTIPTPTALEELMKADNILKDYGFLCSDVKWIDGDPCAMNVPNISNDWISNTQYLSYGLLNVSQCSFVSCFFSSKIVKQIGLPFKEFFVWGDDAEYTKRISEAKKSYFVSKSIVIHKMNSNIPTDISQDSPDRLFRYKFSYRNMYYVNKKQGNKLSMLLYYYGIFLDIKKILKSKQNGKWKKIKIILKGIRDGRKFKPKIEYIDQ</sequence>
<dbReference type="Gene3D" id="3.90.550.10">
    <property type="entry name" value="Spore Coat Polysaccharide Biosynthesis Protein SpsA, Chain A"/>
    <property type="match status" value="1"/>
</dbReference>
<proteinExistence type="predicted"/>
<reference evidence="2" key="1">
    <citation type="submission" date="2022-07" db="EMBL/GenBank/DDBJ databases">
        <title>Faecal culturing of patients with breast cancer.</title>
        <authorList>
            <person name="Teng N.M.Y."/>
            <person name="Kiu R."/>
            <person name="Evans R."/>
            <person name="Baker D.J."/>
            <person name="Zenner C."/>
            <person name="Robinson S.D."/>
            <person name="Hall L.J."/>
        </authorList>
    </citation>
    <scope>NUCLEOTIDE SEQUENCE</scope>
    <source>
        <strain evidence="2">LH1062</strain>
    </source>
</reference>
<dbReference type="PANTHER" id="PTHR43685:SF2">
    <property type="entry name" value="GLYCOSYLTRANSFERASE 2-LIKE DOMAIN-CONTAINING PROTEIN"/>
    <property type="match status" value="1"/>
</dbReference>
<dbReference type="RefSeq" id="WP_290138266.1">
    <property type="nucleotide sequence ID" value="NZ_CP101620.1"/>
</dbReference>
<dbReference type="EMBL" id="CP101620">
    <property type="protein sequence ID" value="UTY38140.1"/>
    <property type="molecule type" value="Genomic_DNA"/>
</dbReference>
<dbReference type="PANTHER" id="PTHR43685">
    <property type="entry name" value="GLYCOSYLTRANSFERASE"/>
    <property type="match status" value="1"/>
</dbReference>
<dbReference type="Pfam" id="PF00535">
    <property type="entry name" value="Glycos_transf_2"/>
    <property type="match status" value="1"/>
</dbReference>
<dbReference type="InterPro" id="IPR050834">
    <property type="entry name" value="Glycosyltransf_2"/>
</dbReference>
<name>A0ABY5HZJ2_9FIRM</name>
<feature type="domain" description="Glycosyltransferase 2-like" evidence="1">
    <location>
        <begin position="7"/>
        <end position="109"/>
    </location>
</feature>
<dbReference type="InterPro" id="IPR029044">
    <property type="entry name" value="Nucleotide-diphossugar_trans"/>
</dbReference>
<evidence type="ECO:0000313" key="2">
    <source>
        <dbReference type="EMBL" id="UTY38140.1"/>
    </source>
</evidence>
<keyword evidence="3" id="KW-1185">Reference proteome</keyword>
<dbReference type="InterPro" id="IPR001173">
    <property type="entry name" value="Glyco_trans_2-like"/>
</dbReference>
<evidence type="ECO:0000313" key="3">
    <source>
        <dbReference type="Proteomes" id="UP001060112"/>
    </source>
</evidence>
<dbReference type="Proteomes" id="UP001060112">
    <property type="component" value="Chromosome"/>
</dbReference>
<gene>
    <name evidence="2" type="ORF">NMU03_10620</name>
</gene>